<name>A0ABM5WNY4_9BURK</name>
<gene>
    <name evidence="1" type="ORF">AT302_23400</name>
</gene>
<dbReference type="RefSeq" id="WP_058379158.1">
    <property type="nucleotide sequence ID" value="NZ_CP013480.3"/>
</dbReference>
<keyword evidence="2" id="KW-1185">Reference proteome</keyword>
<reference evidence="2" key="1">
    <citation type="submission" date="2015-12" db="EMBL/GenBank/DDBJ databases">
        <title>Complete genome sequence of Pandoraea norimbergensis DSM 11628.</title>
        <authorList>
            <person name="Ee R."/>
            <person name="Lim Y.-L."/>
            <person name="Yong D."/>
            <person name="Yin W.-F."/>
            <person name="Chan K.-G."/>
        </authorList>
    </citation>
    <scope>NUCLEOTIDE SEQUENCE [LARGE SCALE GENOMIC DNA]</scope>
    <source>
        <strain evidence="2">DSM 11628</strain>
    </source>
</reference>
<sequence>MPDMVKAGIPLLPIKHPINAKDINMSQIGIVFGKKHAPWTRIDNSGAIVTPDASFFSNHPTFAGIADEEIDGQSMVRVPAFYYRSDIVRDGPLLGKKALWVSDEPAEGYALHPAFRNNGADLAQYWLGKYQGTPDGDDKLGSQAGLMPLARIDFPTMQARAAARGEGWMLWSIYQLAAIQALALIECGTPNVKSILGEGYIDGNGVRKVDDAEVVQAAYRGITGLWGNVWQMLDGLQTGANREFLIWDKDGHRNLLNTGIEAPEHGWIHKRLRNVGEGFDLGAAFVPKKTRDEQEDAAYGNYSWFWSGGVAYHGGNWGDGAAGGLFCLYVYSPASHVSTTVGGRLAKV</sequence>
<proteinExistence type="predicted"/>
<protein>
    <submittedName>
        <fullName evidence="1">Uncharacterized protein</fullName>
    </submittedName>
</protein>
<organism evidence="1 2">
    <name type="scientific">Pandoraea norimbergensis</name>
    <dbReference type="NCBI Taxonomy" id="93219"/>
    <lineage>
        <taxon>Bacteria</taxon>
        <taxon>Pseudomonadati</taxon>
        <taxon>Pseudomonadota</taxon>
        <taxon>Betaproteobacteria</taxon>
        <taxon>Burkholderiales</taxon>
        <taxon>Burkholderiaceae</taxon>
        <taxon>Pandoraea</taxon>
    </lineage>
</organism>
<evidence type="ECO:0000313" key="2">
    <source>
        <dbReference type="Proteomes" id="UP000060277"/>
    </source>
</evidence>
<dbReference type="EMBL" id="CP013480">
    <property type="protein sequence ID" value="ALS62295.1"/>
    <property type="molecule type" value="Genomic_DNA"/>
</dbReference>
<evidence type="ECO:0000313" key="1">
    <source>
        <dbReference type="EMBL" id="ALS62295.1"/>
    </source>
</evidence>
<accession>A0ABM5WNY4</accession>
<dbReference type="Proteomes" id="UP000060277">
    <property type="component" value="Chromosome"/>
</dbReference>